<dbReference type="AlphaFoldDB" id="A0A2M9HCJ5"/>
<name>A0A2M9HCJ5_9BIFI</name>
<dbReference type="Proteomes" id="UP000231451">
    <property type="component" value="Unassembled WGS sequence"/>
</dbReference>
<evidence type="ECO:0000313" key="1">
    <source>
        <dbReference type="EMBL" id="PJM74535.1"/>
    </source>
</evidence>
<evidence type="ECO:0000313" key="2">
    <source>
        <dbReference type="Proteomes" id="UP000231451"/>
    </source>
</evidence>
<organism evidence="1 2">
    <name type="scientific">Bifidobacterium simiarum</name>
    <dbReference type="NCBI Taxonomy" id="2045441"/>
    <lineage>
        <taxon>Bacteria</taxon>
        <taxon>Bacillati</taxon>
        <taxon>Actinomycetota</taxon>
        <taxon>Actinomycetes</taxon>
        <taxon>Bifidobacteriales</taxon>
        <taxon>Bifidobacteriaceae</taxon>
        <taxon>Bifidobacterium</taxon>
    </lineage>
</organism>
<protein>
    <submittedName>
        <fullName evidence="1">Uncharacterized protein</fullName>
    </submittedName>
</protein>
<sequence>MNVILAFIDHIYGVNESTTAVNVRLEILRGIALGLRNLDNYIIRSLLFRIGGFRQIIQTTSAQQNTKTRKTMRGFLTTVCRRSGPSNNLF</sequence>
<comment type="caution">
    <text evidence="1">The sequence shown here is derived from an EMBL/GenBank/DDBJ whole genome shotgun (WGS) entry which is preliminary data.</text>
</comment>
<accession>A0A2M9HCJ5</accession>
<keyword evidence="2" id="KW-1185">Reference proteome</keyword>
<dbReference type="EMBL" id="PEBK01000011">
    <property type="protein sequence ID" value="PJM74535.1"/>
    <property type="molecule type" value="Genomic_DNA"/>
</dbReference>
<gene>
    <name evidence="1" type="ORF">CSQ87_09620</name>
</gene>
<dbReference type="OrthoDB" id="3255666at2"/>
<reference evidence="1 2" key="1">
    <citation type="submission" date="2017-10" db="EMBL/GenBank/DDBJ databases">
        <title>Draft genome sequences of strains TRE 1, TRE 9, TRE H and TRI 7, isolated from tamarins, belonging to four potential novel Bifidobacterium species.</title>
        <authorList>
            <person name="Mattarelli P."/>
            <person name="Modesto M."/>
            <person name="Puglisi E."/>
            <person name="Morelli L."/>
            <person name="Spezio C."/>
            <person name="Bonetti A."/>
            <person name="Sandri C."/>
        </authorList>
    </citation>
    <scope>NUCLEOTIDE SEQUENCE [LARGE SCALE GENOMIC DNA]</scope>
    <source>
        <strain evidence="2">TRI7</strain>
    </source>
</reference>
<proteinExistence type="predicted"/>